<proteinExistence type="predicted"/>
<evidence type="ECO:0000313" key="2">
    <source>
        <dbReference type="Proteomes" id="UP000010364"/>
    </source>
</evidence>
<protein>
    <submittedName>
        <fullName evidence="1">Uncharacterized protein</fullName>
    </submittedName>
</protein>
<dbReference type="EMBL" id="JX238501">
    <property type="protein sequence ID" value="AGB62675.1"/>
    <property type="molecule type" value="Genomic_DNA"/>
</dbReference>
<name>L0LBY7_9CAUD</name>
<sequence length="100" mass="10883">MSELSAWRICEDVRALDVSPTEGRILIYIAENTTTSAYSKGTEDGVYAKDIIDDLGLYVMGAVECFVDLAEKGHINMVITDEGALITLKGKARELTNLGL</sequence>
<keyword evidence="2" id="KW-1185">Reference proteome</keyword>
<dbReference type="RefSeq" id="YP_007349268.1">
    <property type="nucleotide sequence ID" value="NC_020081.2"/>
</dbReference>
<organism evidence="1 2">
    <name type="scientific">Bacillus phage phiAGATE</name>
    <dbReference type="NCBI Taxonomy" id="1204533"/>
    <lineage>
        <taxon>Viruses</taxon>
        <taxon>Duplodnaviria</taxon>
        <taxon>Heunggongvirae</taxon>
        <taxon>Uroviricota</taxon>
        <taxon>Caudoviricetes</taxon>
        <taxon>Herelleviridae</taxon>
        <taxon>Bastillevirinae</taxon>
        <taxon>Agatevirus</taxon>
        <taxon>Agatevirus agate</taxon>
    </lineage>
</organism>
<accession>L0LBY7</accession>
<dbReference type="KEGG" id="vg:14516182"/>
<dbReference type="GeneID" id="14516182"/>
<evidence type="ECO:0000313" key="1">
    <source>
        <dbReference type="EMBL" id="AGB62675.1"/>
    </source>
</evidence>
<reference evidence="1" key="1">
    <citation type="submission" date="2013-11" db="EMBL/GenBank/DDBJ databases">
        <title>Discovery of phiAGATE novel phage infecting Bacillus pumilus leads to new insights in phylogeny of subfamily Spounavirinae.</title>
        <authorList>
            <person name="Barylski J."/>
            <person name="Nowicki G."/>
            <person name="Gozdzicka-Jozefiak A."/>
        </authorList>
    </citation>
    <scope>NUCLEOTIDE SEQUENCE [LARGE SCALE GENOMIC DNA]</scope>
</reference>
<dbReference type="Proteomes" id="UP000010364">
    <property type="component" value="Segment"/>
</dbReference>